<dbReference type="EMBL" id="CP002580">
    <property type="protein sequence ID" value="AJK47870.1"/>
    <property type="molecule type" value="Genomic_DNA"/>
</dbReference>
<evidence type="ECO:0000256" key="7">
    <source>
        <dbReference type="ARBA" id="ARBA00022490"/>
    </source>
</evidence>
<keyword evidence="9 16" id="KW-0547">Nucleotide-binding</keyword>
<keyword evidence="10 16" id="KW-0418">Kinase</keyword>
<dbReference type="RefSeq" id="WP_042626127.1">
    <property type="nucleotide sequence ID" value="NZ_CP002580.1"/>
</dbReference>
<evidence type="ECO:0000256" key="16">
    <source>
        <dbReference type="HAMAP-Rule" id="MF_01274"/>
    </source>
</evidence>
<proteinExistence type="inferred from homology"/>
<feature type="binding site" evidence="16">
    <location>
        <begin position="128"/>
        <end position="131"/>
    </location>
    <ligand>
        <name>substrate</name>
    </ligand>
</feature>
<dbReference type="EC" id="2.7.1.33" evidence="6 16"/>
<comment type="pathway">
    <text evidence="4 16">Cofactor biosynthesis; coenzyme A biosynthesis; CoA from (R)-pantothenate: step 1/5.</text>
</comment>
<evidence type="ECO:0000256" key="17">
    <source>
        <dbReference type="SAM" id="MobiDB-lite"/>
    </source>
</evidence>
<feature type="active site" description="Proton acceptor" evidence="16">
    <location>
        <position position="130"/>
    </location>
</feature>
<comment type="cofactor">
    <cofactor evidence="2">
        <name>K(+)</name>
        <dbReference type="ChEBI" id="CHEBI:29103"/>
    </cofactor>
</comment>
<feature type="binding site" evidence="16">
    <location>
        <position position="154"/>
    </location>
    <ligand>
        <name>ATP</name>
        <dbReference type="ChEBI" id="CHEBI:30616"/>
    </ligand>
</feature>
<comment type="caution">
    <text evidence="16">Lacks conserved residue(s) required for the propagation of feature annotation.</text>
</comment>
<comment type="function">
    <text evidence="16">Catalyzes the phosphorylation of pantothenate (Pan), the first step in CoA biosynthesis.</text>
</comment>
<evidence type="ECO:0000313" key="19">
    <source>
        <dbReference type="Proteomes" id="UP000031838"/>
    </source>
</evidence>
<evidence type="ECO:0000256" key="6">
    <source>
        <dbReference type="ARBA" id="ARBA00012102"/>
    </source>
</evidence>
<evidence type="ECO:0000256" key="5">
    <source>
        <dbReference type="ARBA" id="ARBA00011738"/>
    </source>
</evidence>
<evidence type="ECO:0000256" key="13">
    <source>
        <dbReference type="ARBA" id="ARBA00022993"/>
    </source>
</evidence>
<evidence type="ECO:0000256" key="2">
    <source>
        <dbReference type="ARBA" id="ARBA00001958"/>
    </source>
</evidence>
<evidence type="ECO:0000256" key="11">
    <source>
        <dbReference type="ARBA" id="ARBA00022840"/>
    </source>
</evidence>
<keyword evidence="8 16" id="KW-0808">Transferase</keyword>
<dbReference type="SUPFAM" id="SSF53067">
    <property type="entry name" value="Actin-like ATPase domain"/>
    <property type="match status" value="2"/>
</dbReference>
<evidence type="ECO:0000256" key="12">
    <source>
        <dbReference type="ARBA" id="ARBA00022958"/>
    </source>
</evidence>
<dbReference type="HAMAP" id="MF_01274">
    <property type="entry name" value="Pantothen_kinase_3"/>
    <property type="match status" value="1"/>
</dbReference>
<protein>
    <recommendedName>
        <fullName evidence="15 16">Type III pantothenate kinase</fullName>
        <ecNumber evidence="6 16">2.7.1.33</ecNumber>
    </recommendedName>
    <alternativeName>
        <fullName evidence="16">PanK-III</fullName>
    </alternativeName>
    <alternativeName>
        <fullName evidence="16">Pantothenic acid kinase</fullName>
    </alternativeName>
</protein>
<dbReference type="Gene3D" id="3.30.420.40">
    <property type="match status" value="2"/>
</dbReference>
<evidence type="ECO:0000256" key="4">
    <source>
        <dbReference type="ARBA" id="ARBA00005225"/>
    </source>
</evidence>
<dbReference type="CDD" id="cd24015">
    <property type="entry name" value="ASKHA_NBD_PanK-III"/>
    <property type="match status" value="1"/>
</dbReference>
<dbReference type="KEGG" id="bgp:BGL_1c33960"/>
<dbReference type="Proteomes" id="UP000031838">
    <property type="component" value="Chromosome 1"/>
</dbReference>
<dbReference type="GO" id="GO:0004594">
    <property type="term" value="F:pantothenate kinase activity"/>
    <property type="evidence" value="ECO:0007669"/>
    <property type="project" value="UniProtKB-UniRule"/>
</dbReference>
<evidence type="ECO:0000256" key="9">
    <source>
        <dbReference type="ARBA" id="ARBA00022741"/>
    </source>
</evidence>
<evidence type="ECO:0000256" key="1">
    <source>
        <dbReference type="ARBA" id="ARBA00001206"/>
    </source>
</evidence>
<reference evidence="18 19" key="2">
    <citation type="journal article" date="2016" name="Appl. Microbiol. Biotechnol.">
        <title>Mutations improving production and secretion of extracellular lipase by Burkholderia glumae PG1.</title>
        <authorList>
            <person name="Knapp A."/>
            <person name="Voget S."/>
            <person name="Gao R."/>
            <person name="Zaburannyi N."/>
            <person name="Krysciak D."/>
            <person name="Breuer M."/>
            <person name="Hauer B."/>
            <person name="Streit W.R."/>
            <person name="Muller R."/>
            <person name="Daniel R."/>
            <person name="Jaeger K.E."/>
        </authorList>
    </citation>
    <scope>NUCLEOTIDE SEQUENCE [LARGE SCALE GENOMIC DNA]</scope>
    <source>
        <strain evidence="18 19">PG1</strain>
    </source>
</reference>
<feature type="compositionally biased region" description="Gly residues" evidence="17">
    <location>
        <begin position="45"/>
        <end position="56"/>
    </location>
</feature>
<feature type="binding site" evidence="16">
    <location>
        <begin position="11"/>
        <end position="18"/>
    </location>
    <ligand>
        <name>ATP</name>
        <dbReference type="ChEBI" id="CHEBI:30616"/>
    </ligand>
</feature>
<dbReference type="Pfam" id="PF03309">
    <property type="entry name" value="Pan_kinase"/>
    <property type="match status" value="1"/>
</dbReference>
<evidence type="ECO:0000313" key="18">
    <source>
        <dbReference type="EMBL" id="AJK47870.1"/>
    </source>
</evidence>
<dbReference type="GO" id="GO:0015937">
    <property type="term" value="P:coenzyme A biosynthetic process"/>
    <property type="evidence" value="ECO:0007669"/>
    <property type="project" value="UniProtKB-UniRule"/>
</dbReference>
<dbReference type="PANTHER" id="PTHR34265:SF1">
    <property type="entry name" value="TYPE III PANTOTHENATE KINASE"/>
    <property type="match status" value="1"/>
</dbReference>
<dbReference type="NCBIfam" id="NF009868">
    <property type="entry name" value="PRK13328.1-4"/>
    <property type="match status" value="1"/>
</dbReference>
<keyword evidence="13 16" id="KW-0173">Coenzyme A biosynthesis</keyword>
<dbReference type="HOGENOM" id="CLU_066627_0_0_4"/>
<comment type="subcellular location">
    <subcellularLocation>
        <location evidence="3 16">Cytoplasm</location>
    </subcellularLocation>
</comment>
<dbReference type="GO" id="GO:0005737">
    <property type="term" value="C:cytoplasm"/>
    <property type="evidence" value="ECO:0007669"/>
    <property type="project" value="UniProtKB-SubCell"/>
</dbReference>
<feature type="binding site" evidence="16">
    <location>
        <position position="121"/>
    </location>
    <ligand>
        <name>substrate</name>
    </ligand>
</feature>
<dbReference type="NCBIfam" id="TIGR00671">
    <property type="entry name" value="baf"/>
    <property type="match status" value="1"/>
</dbReference>
<comment type="subunit">
    <text evidence="5 16">Homodimer.</text>
</comment>
<dbReference type="InterPro" id="IPR043129">
    <property type="entry name" value="ATPase_NBD"/>
</dbReference>
<dbReference type="GO" id="GO:0005524">
    <property type="term" value="F:ATP binding"/>
    <property type="evidence" value="ECO:0007669"/>
    <property type="project" value="UniProtKB-UniRule"/>
</dbReference>
<evidence type="ECO:0000256" key="14">
    <source>
        <dbReference type="ARBA" id="ARBA00038036"/>
    </source>
</evidence>
<dbReference type="UniPathway" id="UPA00241">
    <property type="reaction ID" value="UER00352"/>
</dbReference>
<name>A0A0B6S3L2_BURPL</name>
<keyword evidence="19" id="KW-1185">Reference proteome</keyword>
<reference evidence="19" key="1">
    <citation type="submission" date="2011-03" db="EMBL/GenBank/DDBJ databases">
        <authorList>
            <person name="Voget S."/>
            <person name="Streit W.R."/>
            <person name="Jaeger K.E."/>
            <person name="Daniel R."/>
        </authorList>
    </citation>
    <scope>NUCLEOTIDE SEQUENCE [LARGE SCALE GENOMIC DNA]</scope>
    <source>
        <strain evidence="19">PG1</strain>
    </source>
</reference>
<evidence type="ECO:0000256" key="15">
    <source>
        <dbReference type="ARBA" id="ARBA00040883"/>
    </source>
</evidence>
<dbReference type="PANTHER" id="PTHR34265">
    <property type="entry name" value="TYPE III PANTOTHENATE KINASE"/>
    <property type="match status" value="1"/>
</dbReference>
<evidence type="ECO:0000256" key="3">
    <source>
        <dbReference type="ARBA" id="ARBA00004496"/>
    </source>
</evidence>
<comment type="cofactor">
    <cofactor evidence="16">
        <name>NH4(+)</name>
        <dbReference type="ChEBI" id="CHEBI:28938"/>
    </cofactor>
    <cofactor evidence="16">
        <name>K(+)</name>
        <dbReference type="ChEBI" id="CHEBI:29103"/>
    </cofactor>
    <text evidence="16">A monovalent cation. Ammonium or potassium.</text>
</comment>
<comment type="catalytic activity">
    <reaction evidence="1 16">
        <text>(R)-pantothenate + ATP = (R)-4'-phosphopantothenate + ADP + H(+)</text>
        <dbReference type="Rhea" id="RHEA:16373"/>
        <dbReference type="ChEBI" id="CHEBI:10986"/>
        <dbReference type="ChEBI" id="CHEBI:15378"/>
        <dbReference type="ChEBI" id="CHEBI:29032"/>
        <dbReference type="ChEBI" id="CHEBI:30616"/>
        <dbReference type="ChEBI" id="CHEBI:456216"/>
        <dbReference type="EC" id="2.7.1.33"/>
    </reaction>
</comment>
<keyword evidence="11 16" id="KW-0067">ATP-binding</keyword>
<organism evidence="18 19">
    <name type="scientific">Burkholderia plantarii</name>
    <dbReference type="NCBI Taxonomy" id="41899"/>
    <lineage>
        <taxon>Bacteria</taxon>
        <taxon>Pseudomonadati</taxon>
        <taxon>Pseudomonadota</taxon>
        <taxon>Betaproteobacteria</taxon>
        <taxon>Burkholderiales</taxon>
        <taxon>Burkholderiaceae</taxon>
        <taxon>Burkholderia</taxon>
    </lineage>
</organism>
<sequence>MTAAPLALLVDAGNSRIKWALAGADGTLVESTAIGRTAAAPAAGGAPGPTPGGLAGSAGAHAETAIPAWTGRAAPRHAWISNVAGAEVGARIDALIDARWPGLPRTLVTARAEQCGVTNGYSTPAQLGSDRWCGLIGAHAAYPDEALLIATFGTATTLESLAADGRFTGGLIAPGWAMMMRALGMHTAQLPTLTTDTALRLVGELDDASGRVPFALDTAHSLSAGCLQAQVGLIERAWRDLTTEGRAVRLLLSGGAADAVAHALTVPYTRHDSLVLSGLARIASDATRDGAGQ</sequence>
<evidence type="ECO:0000256" key="8">
    <source>
        <dbReference type="ARBA" id="ARBA00022679"/>
    </source>
</evidence>
<dbReference type="InterPro" id="IPR004619">
    <property type="entry name" value="Type_III_PanK"/>
</dbReference>
<feature type="binding site" evidence="16">
    <location>
        <position position="218"/>
    </location>
    <ligand>
        <name>substrate</name>
    </ligand>
</feature>
<comment type="similarity">
    <text evidence="14 16">Belongs to the type III pantothenate kinase family.</text>
</comment>
<evidence type="ECO:0000256" key="10">
    <source>
        <dbReference type="ARBA" id="ARBA00022777"/>
    </source>
</evidence>
<keyword evidence="7 16" id="KW-0963">Cytoplasm</keyword>
<accession>A0A0B6S3L2</accession>
<feature type="region of interest" description="Disordered" evidence="17">
    <location>
        <begin position="39"/>
        <end position="59"/>
    </location>
</feature>
<gene>
    <name evidence="16" type="primary">coaX</name>
    <name evidence="18" type="ORF">BGL_1c33960</name>
</gene>
<keyword evidence="12 16" id="KW-0630">Potassium</keyword>
<dbReference type="AlphaFoldDB" id="A0A0B6S3L2"/>